<evidence type="ECO:0000313" key="10">
    <source>
        <dbReference type="Proteomes" id="UP001317001"/>
    </source>
</evidence>
<dbReference type="PANTHER" id="PTHR33209:SF1">
    <property type="entry name" value="PEPTIDASE S49 DOMAIN-CONTAINING PROTEIN"/>
    <property type="match status" value="1"/>
</dbReference>
<evidence type="ECO:0000313" key="9">
    <source>
        <dbReference type="EMBL" id="UUV20689.1"/>
    </source>
</evidence>
<proteinExistence type="inferred from homology"/>
<evidence type="ECO:0000256" key="2">
    <source>
        <dbReference type="ARBA" id="ARBA00008683"/>
    </source>
</evidence>
<dbReference type="InterPro" id="IPR047272">
    <property type="entry name" value="S49_SppA_C"/>
</dbReference>
<evidence type="ECO:0000256" key="5">
    <source>
        <dbReference type="ARBA" id="ARBA00022825"/>
    </source>
</evidence>
<dbReference type="SUPFAM" id="SSF52096">
    <property type="entry name" value="ClpP/crotonase"/>
    <property type="match status" value="2"/>
</dbReference>
<comment type="similarity">
    <text evidence="2">Belongs to the peptidase S49 family.</text>
</comment>
<dbReference type="InterPro" id="IPR047217">
    <property type="entry name" value="S49_SppA_67K_type_N"/>
</dbReference>
<keyword evidence="10" id="KW-1185">Reference proteome</keyword>
<keyword evidence="6 7" id="KW-0472">Membrane</keyword>
<dbReference type="EMBL" id="CP102382">
    <property type="protein sequence ID" value="UUV20689.1"/>
    <property type="molecule type" value="Genomic_DNA"/>
</dbReference>
<dbReference type="NCBIfam" id="TIGR00706">
    <property type="entry name" value="SppA_dom"/>
    <property type="match status" value="1"/>
</dbReference>
<dbReference type="PIRSF" id="PIRSF001217">
    <property type="entry name" value="Protease_4_SppA"/>
    <property type="match status" value="1"/>
</dbReference>
<dbReference type="InterPro" id="IPR029045">
    <property type="entry name" value="ClpP/crotonase-like_dom_sf"/>
</dbReference>
<evidence type="ECO:0000256" key="4">
    <source>
        <dbReference type="ARBA" id="ARBA00022801"/>
    </source>
</evidence>
<evidence type="ECO:0000256" key="7">
    <source>
        <dbReference type="SAM" id="Phobius"/>
    </source>
</evidence>
<dbReference type="Gene3D" id="3.90.226.10">
    <property type="entry name" value="2-enoyl-CoA Hydratase, Chain A, domain 1"/>
    <property type="match status" value="3"/>
</dbReference>
<feature type="domain" description="Peptidase S49" evidence="8">
    <location>
        <begin position="371"/>
        <end position="520"/>
    </location>
</feature>
<dbReference type="CDD" id="cd07018">
    <property type="entry name" value="S49_SppA_67K_type"/>
    <property type="match status" value="1"/>
</dbReference>
<keyword evidence="4" id="KW-0378">Hydrolase</keyword>
<organism evidence="9 10">
    <name type="scientific">Paenimyroides aestuarii</name>
    <dbReference type="NCBI Taxonomy" id="2968490"/>
    <lineage>
        <taxon>Bacteria</taxon>
        <taxon>Pseudomonadati</taxon>
        <taxon>Bacteroidota</taxon>
        <taxon>Flavobacteriia</taxon>
        <taxon>Flavobacteriales</taxon>
        <taxon>Flavobacteriaceae</taxon>
        <taxon>Paenimyroides</taxon>
    </lineage>
</organism>
<feature type="transmembrane region" description="Helical" evidence="7">
    <location>
        <begin position="7"/>
        <end position="32"/>
    </location>
</feature>
<gene>
    <name evidence="9" type="primary">sppA</name>
    <name evidence="9" type="ORF">NPX36_10105</name>
</gene>
<dbReference type="CDD" id="cd07023">
    <property type="entry name" value="S49_Sppa_N_C"/>
    <property type="match status" value="1"/>
</dbReference>
<dbReference type="InterPro" id="IPR002142">
    <property type="entry name" value="Peptidase_S49"/>
</dbReference>
<dbReference type="InterPro" id="IPR004635">
    <property type="entry name" value="Pept_S49_SppA"/>
</dbReference>
<dbReference type="InterPro" id="IPR004634">
    <property type="entry name" value="Pept_S49_pIV"/>
</dbReference>
<dbReference type="PANTHER" id="PTHR33209">
    <property type="entry name" value="PROTEASE 4"/>
    <property type="match status" value="1"/>
</dbReference>
<keyword evidence="3" id="KW-0645">Protease</keyword>
<comment type="subcellular location">
    <subcellularLocation>
        <location evidence="1">Membrane</location>
    </subcellularLocation>
</comment>
<name>A0ABY5NQC4_9FLAO</name>
<protein>
    <submittedName>
        <fullName evidence="9">Signal peptide peptidase SppA</fullName>
    </submittedName>
</protein>
<evidence type="ECO:0000259" key="8">
    <source>
        <dbReference type="Pfam" id="PF01343"/>
    </source>
</evidence>
<dbReference type="Proteomes" id="UP001317001">
    <property type="component" value="Chromosome"/>
</dbReference>
<sequence length="591" mass="65342">MNFLKNVLATFVGIILFCMMSFFLLLIVGVVASAGGSSSSSKSTKNNSVIKLDLADVTNDYGGSVYIEEFDFRETNNDGLINVLQAIEYAKNDDKIKGISIENNSSSLGVTQRKAIMEQLEAFKKTGKFVVAYADYYSQGEYYLASVADTVYMNPMGSIDFKGLASEVLYMKDLQEKTGIHMEVIRHGKYKSAVEPFLQQTMSNENKEQLTVLLNSIWESYVGDISKNRKISVETLNNVATNLNARNANLALENKLIDKIAYLDQYHSGIKKALGIKTDEEINEIEILDYIKNTHLNSSKIAAKDQIAVIFAQGEIQGGEGSVNTIGEKSINRALKEARTNDKIKAVVLRVNSPGGSALTSDIIWREIELTKKVKPVVVSMGDVAASGGYYIACNANRIFAEPGTITGSIGVFGMVPNFKKVADKFGVNAETVKTHENADGYSVFEEMSPKYRQTLTESIEIIYDTFISRVAVGRGIDKAKVDEMAQGRIWTGTMAKELGLVDELGSLDDAIAYAAKLVKTDDYKVKLYPEYEIELADLFRKFLGMSVSTAGQDAIKKEIGTENYELLQRMNYLKQSQGVQAMMPYHLSIK</sequence>
<evidence type="ECO:0000256" key="6">
    <source>
        <dbReference type="ARBA" id="ARBA00023136"/>
    </source>
</evidence>
<keyword evidence="7" id="KW-1133">Transmembrane helix</keyword>
<evidence type="ECO:0000256" key="3">
    <source>
        <dbReference type="ARBA" id="ARBA00022670"/>
    </source>
</evidence>
<accession>A0ABY5NQC4</accession>
<keyword evidence="5" id="KW-0720">Serine protease</keyword>
<dbReference type="RefSeq" id="WP_257498593.1">
    <property type="nucleotide sequence ID" value="NZ_CP102382.1"/>
</dbReference>
<dbReference type="NCBIfam" id="TIGR00705">
    <property type="entry name" value="SppA_67K"/>
    <property type="match status" value="1"/>
</dbReference>
<evidence type="ECO:0000256" key="1">
    <source>
        <dbReference type="ARBA" id="ARBA00004370"/>
    </source>
</evidence>
<feature type="domain" description="Peptidase S49" evidence="8">
    <location>
        <begin position="123"/>
        <end position="274"/>
    </location>
</feature>
<dbReference type="Pfam" id="PF01343">
    <property type="entry name" value="Peptidase_S49"/>
    <property type="match status" value="2"/>
</dbReference>
<dbReference type="Gene3D" id="6.20.330.10">
    <property type="match status" value="1"/>
</dbReference>
<reference evidence="9 10" key="1">
    <citation type="submission" date="2022-08" db="EMBL/GenBank/DDBJ databases">
        <title>Myroides zhujiangensis sp. nov., a novel bacterium isolated from sediment in the Pearl River Estuary.</title>
        <authorList>
            <person name="Cui L."/>
        </authorList>
    </citation>
    <scope>NUCLEOTIDE SEQUENCE [LARGE SCALE GENOMIC DNA]</scope>
    <source>
        <strain evidence="9 10">SCSIO 72103</strain>
    </source>
</reference>
<keyword evidence="7" id="KW-0812">Transmembrane</keyword>